<evidence type="ECO:0008006" key="3">
    <source>
        <dbReference type="Google" id="ProtNLM"/>
    </source>
</evidence>
<name>A0A369AWE1_9ENTE</name>
<comment type="caution">
    <text evidence="1">The sequence shown here is derived from an EMBL/GenBank/DDBJ whole genome shotgun (WGS) entry which is preliminary data.</text>
</comment>
<reference evidence="1 2" key="1">
    <citation type="submission" date="2017-05" db="EMBL/GenBank/DDBJ databases">
        <title>Vagococcus spp. assemblies.</title>
        <authorList>
            <person name="Gulvik C.A."/>
        </authorList>
    </citation>
    <scope>NUCLEOTIDE SEQUENCE [LARGE SCALE GENOMIC DNA]</scope>
    <source>
        <strain evidence="1 2">NCFB 2497</strain>
    </source>
</reference>
<dbReference type="OrthoDB" id="1778393at2"/>
<dbReference type="RefSeq" id="WP_114289725.1">
    <property type="nucleotide sequence ID" value="NZ_CP081461.1"/>
</dbReference>
<protein>
    <recommendedName>
        <fullName evidence="3">DUF4003 domain-containing protein</fullName>
    </recommendedName>
</protein>
<keyword evidence="2" id="KW-1185">Reference proteome</keyword>
<sequence>MNQEEIIALLEKNYDILSQTNAKWLDKRVKYLLARIFTGQKEIMPIEDFEWLDIALLHKAGIFSSLTKVTRQTLTGLMISSSKNSVEGIEELFFNKKILKDNGFKSSSSTYFASYQLFFSDSDKRIEIAKRGHLIYEGLKKSHPFITTSNDYSSIISLAQAEQLNHLSEEKVCQLIEFYYEALQEIGLKNKNSCLVVSTLITLLTGELDEKFMTAINELILFFEKNKIKIKSAHFVPLVSLAYIMEETKEIDLNELLIFIEEIEENIKLYFETDYKQALAISLFVESKSRALNKINLMTLSVSLNRIIVQEQTMLADNTVTLLS</sequence>
<dbReference type="Proteomes" id="UP000288197">
    <property type="component" value="Unassembled WGS sequence"/>
</dbReference>
<dbReference type="Pfam" id="PF13170">
    <property type="entry name" value="DUF4003"/>
    <property type="match status" value="1"/>
</dbReference>
<proteinExistence type="predicted"/>
<dbReference type="GeneID" id="63146528"/>
<evidence type="ECO:0000313" key="1">
    <source>
        <dbReference type="EMBL" id="RSU01856.1"/>
    </source>
</evidence>
<evidence type="ECO:0000313" key="2">
    <source>
        <dbReference type="Proteomes" id="UP000288197"/>
    </source>
</evidence>
<dbReference type="AlphaFoldDB" id="A0A369AWE1"/>
<organism evidence="1 2">
    <name type="scientific">Vagococcus fluvialis</name>
    <dbReference type="NCBI Taxonomy" id="2738"/>
    <lineage>
        <taxon>Bacteria</taxon>
        <taxon>Bacillati</taxon>
        <taxon>Bacillota</taxon>
        <taxon>Bacilli</taxon>
        <taxon>Lactobacillales</taxon>
        <taxon>Enterococcaceae</taxon>
        <taxon>Vagococcus</taxon>
    </lineage>
</organism>
<gene>
    <name evidence="1" type="ORF">CBF32_07645</name>
</gene>
<dbReference type="EMBL" id="NGJX01000006">
    <property type="protein sequence ID" value="RSU01856.1"/>
    <property type="molecule type" value="Genomic_DNA"/>
</dbReference>
<dbReference type="InterPro" id="IPR025062">
    <property type="entry name" value="DUF4003"/>
</dbReference>
<accession>A0A369AWE1</accession>